<dbReference type="EMBL" id="AC157373">
    <property type="protein sequence ID" value="ABN08428.1"/>
    <property type="molecule type" value="Genomic_DNA"/>
</dbReference>
<sequence>MFASDQPFLIQSDGNVNVPLVECNVSLTQNTGNSKVCINLNTNEKIPELEVDDDFSPDYLYYEMSSPSDEIQMHDLLQYFDKFEPVVFQPVNQTNSSNK</sequence>
<reference evidence="1" key="2">
    <citation type="submission" date="2007-03" db="EMBL/GenBank/DDBJ databases">
        <authorList>
            <consortium name="The International Medicago Genome Annotation Group"/>
        </authorList>
    </citation>
    <scope>NUCLEOTIDE SEQUENCE</scope>
</reference>
<reference evidence="1" key="1">
    <citation type="submission" date="2005-03" db="EMBL/GenBank/DDBJ databases">
        <authorList>
            <person name="Town C.D."/>
        </authorList>
    </citation>
    <scope>NUCLEOTIDE SEQUENCE</scope>
</reference>
<gene>
    <name evidence="1" type="ORF">MtrDRAFT_AC157373g26v2</name>
</gene>
<accession>A2Q478</accession>
<organism evidence="1">
    <name type="scientific">Medicago truncatula</name>
    <name type="common">Barrel medic</name>
    <name type="synonym">Medicago tribuloides</name>
    <dbReference type="NCBI Taxonomy" id="3880"/>
    <lineage>
        <taxon>Eukaryota</taxon>
        <taxon>Viridiplantae</taxon>
        <taxon>Streptophyta</taxon>
        <taxon>Embryophyta</taxon>
        <taxon>Tracheophyta</taxon>
        <taxon>Spermatophyta</taxon>
        <taxon>Magnoliopsida</taxon>
        <taxon>eudicotyledons</taxon>
        <taxon>Gunneridae</taxon>
        <taxon>Pentapetalae</taxon>
        <taxon>rosids</taxon>
        <taxon>fabids</taxon>
        <taxon>Fabales</taxon>
        <taxon>Fabaceae</taxon>
        <taxon>Papilionoideae</taxon>
        <taxon>50 kb inversion clade</taxon>
        <taxon>NPAAA clade</taxon>
        <taxon>Hologalegina</taxon>
        <taxon>IRL clade</taxon>
        <taxon>Trifolieae</taxon>
        <taxon>Medicago</taxon>
    </lineage>
</organism>
<dbReference type="AlphaFoldDB" id="A2Q478"/>
<evidence type="ECO:0000313" key="1">
    <source>
        <dbReference type="EMBL" id="ABN08428.1"/>
    </source>
</evidence>
<name>A2Q478_MEDTR</name>
<protein>
    <submittedName>
        <fullName evidence="1">Uncharacterized protein</fullName>
    </submittedName>
</protein>
<proteinExistence type="predicted"/>